<name>A0A8J6YBY5_9BACT</name>
<dbReference type="SUPFAM" id="SSF51735">
    <property type="entry name" value="NAD(P)-binding Rossmann-fold domains"/>
    <property type="match status" value="1"/>
</dbReference>
<dbReference type="Pfam" id="PF20463">
    <property type="entry name" value="PDH_C"/>
    <property type="match status" value="1"/>
</dbReference>
<dbReference type="InterPro" id="IPR008927">
    <property type="entry name" value="6-PGluconate_DH-like_C_sf"/>
</dbReference>
<dbReference type="SUPFAM" id="SSF48179">
    <property type="entry name" value="6-phosphogluconate dehydrogenase C-terminal domain-like"/>
    <property type="match status" value="1"/>
</dbReference>
<evidence type="ECO:0000259" key="4">
    <source>
        <dbReference type="PROSITE" id="PS51176"/>
    </source>
</evidence>
<gene>
    <name evidence="5" type="ORF">IFJ97_05335</name>
</gene>
<dbReference type="PANTHER" id="PTHR21363:SF0">
    <property type="entry name" value="PREPHENATE DEHYDROGENASE [NADP(+)]"/>
    <property type="match status" value="1"/>
</dbReference>
<dbReference type="InterPro" id="IPR046826">
    <property type="entry name" value="PDH_N"/>
</dbReference>
<feature type="domain" description="Chorismate mutase" evidence="3">
    <location>
        <begin position="1"/>
        <end position="67"/>
    </location>
</feature>
<reference evidence="5 6" key="1">
    <citation type="submission" date="2020-08" db="EMBL/GenBank/DDBJ databases">
        <title>Acidobacteriota in marine sediments use diverse sulfur dissimilation pathways.</title>
        <authorList>
            <person name="Wasmund K."/>
        </authorList>
    </citation>
    <scope>NUCLEOTIDE SEQUENCE [LARGE SCALE GENOMIC DNA]</scope>
    <source>
        <strain evidence="5">MAG AM3-A</strain>
    </source>
</reference>
<evidence type="ECO:0000313" key="5">
    <source>
        <dbReference type="EMBL" id="MBD3870766.1"/>
    </source>
</evidence>
<protein>
    <recommendedName>
        <fullName evidence="1">chorismate mutase</fullName>
        <ecNumber evidence="1">5.4.99.5</ecNumber>
    </recommendedName>
</protein>
<dbReference type="GO" id="GO:0008977">
    <property type="term" value="F:prephenate dehydrogenase (NAD+) activity"/>
    <property type="evidence" value="ECO:0007669"/>
    <property type="project" value="InterPro"/>
</dbReference>
<dbReference type="GO" id="GO:0004106">
    <property type="term" value="F:chorismate mutase activity"/>
    <property type="evidence" value="ECO:0007669"/>
    <property type="project" value="UniProtKB-EC"/>
</dbReference>
<dbReference type="SMART" id="SM00830">
    <property type="entry name" value="CM_2"/>
    <property type="match status" value="1"/>
</dbReference>
<dbReference type="InterPro" id="IPR046825">
    <property type="entry name" value="PDH_C"/>
</dbReference>
<dbReference type="Pfam" id="PF01817">
    <property type="entry name" value="CM_2"/>
    <property type="match status" value="1"/>
</dbReference>
<dbReference type="InterPro" id="IPR036291">
    <property type="entry name" value="NAD(P)-bd_dom_sf"/>
</dbReference>
<sequence length="346" mass="37887">CERLELARQIGELKQTTGIPLRNFKVEAEVYERFGDASRLLGLDENLGRDLATFLISKAVEEQAVHRDTVYQGNALRALVVGGKGGMGRWIARFLRGQGHRVTINDPDPAESDFAEVADLSAAAPEADLIVIAVPMSVCPEVLENLAQLGVKGVVAEMCSLKGHLLSIVEQLREDGLRLVSFHPLFGPDVRMLSGCTIVFCDEANHKDLDVVRGLFGETSARLVDMSSAEHDRRMGLVLGLTHLANLVFARALSHSSIGASDLSEVAGVTFTKQLGTTREVTAENPGLYYEIQALNQLTPETGKWLRQALEEWLIAVESNDEEGFTTLMRNCHTYLDDANSEETTP</sequence>
<dbReference type="Gene3D" id="3.40.50.720">
    <property type="entry name" value="NAD(P)-binding Rossmann-like Domain"/>
    <property type="match status" value="1"/>
</dbReference>
<dbReference type="PROSITE" id="PS51176">
    <property type="entry name" value="PDH_ADH"/>
    <property type="match status" value="1"/>
</dbReference>
<dbReference type="InterPro" id="IPR036263">
    <property type="entry name" value="Chorismate_II_sf"/>
</dbReference>
<evidence type="ECO:0000259" key="3">
    <source>
        <dbReference type="PROSITE" id="PS51168"/>
    </source>
</evidence>
<dbReference type="PANTHER" id="PTHR21363">
    <property type="entry name" value="PREPHENATE DEHYDROGENASE"/>
    <property type="match status" value="1"/>
</dbReference>
<dbReference type="InterPro" id="IPR036979">
    <property type="entry name" value="CM_dom_sf"/>
</dbReference>
<dbReference type="GO" id="GO:0070403">
    <property type="term" value="F:NAD+ binding"/>
    <property type="evidence" value="ECO:0007669"/>
    <property type="project" value="InterPro"/>
</dbReference>
<dbReference type="EC" id="5.4.99.5" evidence="1"/>
<dbReference type="InterPro" id="IPR002701">
    <property type="entry name" value="CM_II_prokaryot"/>
</dbReference>
<feature type="domain" description="Prephenate/arogenate dehydrogenase" evidence="4">
    <location>
        <begin position="76"/>
        <end position="346"/>
    </location>
</feature>
<dbReference type="InterPro" id="IPR003099">
    <property type="entry name" value="Prephen_DH"/>
</dbReference>
<dbReference type="PROSITE" id="PS51168">
    <property type="entry name" value="CHORISMATE_MUT_2"/>
    <property type="match status" value="1"/>
</dbReference>
<dbReference type="GO" id="GO:0006571">
    <property type="term" value="P:tyrosine biosynthetic process"/>
    <property type="evidence" value="ECO:0007669"/>
    <property type="project" value="InterPro"/>
</dbReference>
<accession>A0A8J6YBY5</accession>
<evidence type="ECO:0000256" key="1">
    <source>
        <dbReference type="ARBA" id="ARBA00012404"/>
    </source>
</evidence>
<dbReference type="Pfam" id="PF02153">
    <property type="entry name" value="PDH_N"/>
    <property type="match status" value="1"/>
</dbReference>
<dbReference type="Gene3D" id="1.10.3660.10">
    <property type="entry name" value="6-phosphogluconate dehydrogenase C-terminal like domain"/>
    <property type="match status" value="1"/>
</dbReference>
<organism evidence="5 6">
    <name type="scientific">Candidatus Sulfomarinibacter kjeldsenii</name>
    <dbReference type="NCBI Taxonomy" id="2885994"/>
    <lineage>
        <taxon>Bacteria</taxon>
        <taxon>Pseudomonadati</taxon>
        <taxon>Acidobacteriota</taxon>
        <taxon>Thermoanaerobaculia</taxon>
        <taxon>Thermoanaerobaculales</taxon>
        <taxon>Candidatus Sulfomarinibacteraceae</taxon>
        <taxon>Candidatus Sulfomarinibacter</taxon>
    </lineage>
</organism>
<evidence type="ECO:0000256" key="2">
    <source>
        <dbReference type="ARBA" id="ARBA00023002"/>
    </source>
</evidence>
<dbReference type="GO" id="GO:0046417">
    <property type="term" value="P:chorismate metabolic process"/>
    <property type="evidence" value="ECO:0007669"/>
    <property type="project" value="InterPro"/>
</dbReference>
<feature type="non-terminal residue" evidence="5">
    <location>
        <position position="1"/>
    </location>
</feature>
<comment type="caution">
    <text evidence="5">The sequence shown here is derived from an EMBL/GenBank/DDBJ whole genome shotgun (WGS) entry which is preliminary data.</text>
</comment>
<proteinExistence type="predicted"/>
<dbReference type="InterPro" id="IPR050812">
    <property type="entry name" value="Preph/Arog_dehydrog"/>
</dbReference>
<keyword evidence="2" id="KW-0560">Oxidoreductase</keyword>
<dbReference type="Proteomes" id="UP000598633">
    <property type="component" value="Unassembled WGS sequence"/>
</dbReference>
<dbReference type="SUPFAM" id="SSF48600">
    <property type="entry name" value="Chorismate mutase II"/>
    <property type="match status" value="1"/>
</dbReference>
<dbReference type="AlphaFoldDB" id="A0A8J6YBY5"/>
<evidence type="ECO:0000313" key="6">
    <source>
        <dbReference type="Proteomes" id="UP000598633"/>
    </source>
</evidence>
<dbReference type="Gene3D" id="1.20.59.10">
    <property type="entry name" value="Chorismate mutase"/>
    <property type="match status" value="1"/>
</dbReference>
<dbReference type="EMBL" id="JACXWA010000086">
    <property type="protein sequence ID" value="MBD3870766.1"/>
    <property type="molecule type" value="Genomic_DNA"/>
</dbReference>
<dbReference type="GO" id="GO:0004665">
    <property type="term" value="F:prephenate dehydrogenase (NADP+) activity"/>
    <property type="evidence" value="ECO:0007669"/>
    <property type="project" value="InterPro"/>
</dbReference>